<dbReference type="Proteomes" id="UP000829398">
    <property type="component" value="Chromosome 2"/>
</dbReference>
<evidence type="ECO:0000313" key="1">
    <source>
        <dbReference type="EMBL" id="KAH9796124.1"/>
    </source>
</evidence>
<sequence>MGTRRSTGDDIEGCDSAIVWLEPMIVKWLNGLREENGLLSLESCGRRPSNQCRECIELVVGVVETILDKENFTLEELLDEDDIIQECKALNGRLINFLLPALLSSFYLLFYWLSLRERAQVEQLIQYIVVEAPEDAEKRRTFKFPFVACEIFTCEVDIILKTLVEDEELMNLLFSFLEPKDSHSTLLAGYFSKAHQEIMARLVDLIGITSIMEVLIRLIGADEHMYTNFTESMQWIEDTNVLEMIVDKFSSSDSPEVHANAAETLCSITRSAPPALAAKISSPNFIGRLFRHALENSRPKSVLVNSLSICISLLDPKRLTLGTYYMFNRQLTHGSTVTVNPETVEGMLGRLGDLLKLLDVSSEESSLLTTYGKLQPPLGKHRLKIVEFISVLLTVGSEAAEKELIRHGAVRRILDLFFEYPYNNFLHHHVENIILSCLECKNAPLIEHLLHECNLVGKILEAEKNFTLKDSNKPTVPAEGRLPPRIGNIGHLTRISNKLIQLGNNNSEIHAYLQENSEWNDWQINVLSKRNTLENIYQWACGRPTALHDRGRDSDDDDYQNRDYDVAALANNLSQAFRYGIYSNDDVDEAQGSLERDDEDVYFDDESAEVVISSLRLGDDQESGSLFTNSNWFAFEDDRVSHERAAGSLASPSPNIEETGVTNGGGHDQVTVGEDDLDDTATSAAVPVSKSEDSDVGKLPNDSVETGSCTTEKPPTWVEWRERPDSSNPSSADEPVSIPNGELQDQGGNGDVDVPEPSPSSSNTEDANITTTGELSKSIDENPSSKPSEPSESGSPSEPAESGTPSEPAESGTPSEPAESGTPSEPSESVDGNHPSSDPAATEVVKTVAKAEGTPEVTKDDKDVVNEAEN</sequence>
<dbReference type="EMBL" id="CM039171">
    <property type="protein sequence ID" value="KAH9796124.1"/>
    <property type="molecule type" value="Genomic_DNA"/>
</dbReference>
<accession>A0ACB8NDC1</accession>
<evidence type="ECO:0000313" key="2">
    <source>
        <dbReference type="Proteomes" id="UP000829398"/>
    </source>
</evidence>
<reference evidence="2" key="1">
    <citation type="journal article" date="2023" name="Hortic. Res.">
        <title>A chromosome-level phased genome enabling allele-level studies in sweet orange: a case study on citrus Huanglongbing tolerance.</title>
        <authorList>
            <person name="Wu B."/>
            <person name="Yu Q."/>
            <person name="Deng Z."/>
            <person name="Duan Y."/>
            <person name="Luo F."/>
            <person name="Gmitter F. Jr."/>
        </authorList>
    </citation>
    <scope>NUCLEOTIDE SEQUENCE [LARGE SCALE GENOMIC DNA]</scope>
    <source>
        <strain evidence="2">cv. Valencia</strain>
    </source>
</reference>
<protein>
    <submittedName>
        <fullName evidence="1">SIT4 phosphatase-associated family protein</fullName>
    </submittedName>
</protein>
<comment type="caution">
    <text evidence="1">The sequence shown here is derived from an EMBL/GenBank/DDBJ whole genome shotgun (WGS) entry which is preliminary data.</text>
</comment>
<organism evidence="1 2">
    <name type="scientific">Citrus sinensis</name>
    <name type="common">Sweet orange</name>
    <name type="synonym">Citrus aurantium var. sinensis</name>
    <dbReference type="NCBI Taxonomy" id="2711"/>
    <lineage>
        <taxon>Eukaryota</taxon>
        <taxon>Viridiplantae</taxon>
        <taxon>Streptophyta</taxon>
        <taxon>Embryophyta</taxon>
        <taxon>Tracheophyta</taxon>
        <taxon>Spermatophyta</taxon>
        <taxon>Magnoliopsida</taxon>
        <taxon>eudicotyledons</taxon>
        <taxon>Gunneridae</taxon>
        <taxon>Pentapetalae</taxon>
        <taxon>rosids</taxon>
        <taxon>malvids</taxon>
        <taxon>Sapindales</taxon>
        <taxon>Rutaceae</taxon>
        <taxon>Aurantioideae</taxon>
        <taxon>Citrus</taxon>
    </lineage>
</organism>
<name>A0ACB8NDC1_CITSI</name>
<proteinExistence type="predicted"/>
<keyword evidence="2" id="KW-1185">Reference proteome</keyword>
<gene>
    <name evidence="1" type="ORF">KPL71_005438</name>
</gene>